<dbReference type="EMBL" id="MDGM01000003">
    <property type="protein sequence ID" value="PIB26669.1"/>
    <property type="molecule type" value="Genomic_DNA"/>
</dbReference>
<evidence type="ECO:0000313" key="3">
    <source>
        <dbReference type="Proteomes" id="UP000231516"/>
    </source>
</evidence>
<dbReference type="RefSeq" id="WP_099591498.1">
    <property type="nucleotide sequence ID" value="NZ_MDGM01000003.1"/>
</dbReference>
<dbReference type="Pfam" id="PF02036">
    <property type="entry name" value="SCP2"/>
    <property type="match status" value="1"/>
</dbReference>
<feature type="domain" description="SCP2" evidence="1">
    <location>
        <begin position="33"/>
        <end position="94"/>
    </location>
</feature>
<organism evidence="2 3">
    <name type="scientific">Paramylibacter kogurei</name>
    <dbReference type="NCBI Taxonomy" id="1889778"/>
    <lineage>
        <taxon>Bacteria</taxon>
        <taxon>Pseudomonadati</taxon>
        <taxon>Pseudomonadota</taxon>
        <taxon>Alphaproteobacteria</taxon>
        <taxon>Rhodobacterales</taxon>
        <taxon>Paracoccaceae</taxon>
        <taxon>Paramylibacter</taxon>
    </lineage>
</organism>
<name>A0A2G5KBX1_9RHOB</name>
<dbReference type="AlphaFoldDB" id="A0A2G5KBX1"/>
<dbReference type="InterPro" id="IPR036527">
    <property type="entry name" value="SCP2_sterol-bd_dom_sf"/>
</dbReference>
<dbReference type="InterPro" id="IPR003033">
    <property type="entry name" value="SCP2_sterol-bd_dom"/>
</dbReference>
<sequence>MTHTIEDIVALLDSKARGNIRGSAKLVFTDLATIILTEDGATLGDADADVTLSAAPEVFAAILDGSQNPMMAVMKGKLKVDGSNTRALKVSDILTR</sequence>
<reference evidence="2 3" key="1">
    <citation type="submission" date="2016-08" db="EMBL/GenBank/DDBJ databases">
        <title>Draft genome of Amylibacter sp. strain 4G11.</title>
        <authorList>
            <person name="Wong S.-K."/>
            <person name="Hamasaki K."/>
            <person name="Yoshizawa S."/>
        </authorList>
    </citation>
    <scope>NUCLEOTIDE SEQUENCE [LARGE SCALE GENOMIC DNA]</scope>
    <source>
        <strain evidence="2 3">4G11</strain>
    </source>
</reference>
<comment type="caution">
    <text evidence="2">The sequence shown here is derived from an EMBL/GenBank/DDBJ whole genome shotgun (WGS) entry which is preliminary data.</text>
</comment>
<keyword evidence="3" id="KW-1185">Reference proteome</keyword>
<dbReference type="OrthoDB" id="9809312at2"/>
<proteinExistence type="predicted"/>
<evidence type="ECO:0000313" key="2">
    <source>
        <dbReference type="EMBL" id="PIB26669.1"/>
    </source>
</evidence>
<accession>A0A2G5KBX1</accession>
<protein>
    <recommendedName>
        <fullName evidence="1">SCP2 domain-containing protein</fullName>
    </recommendedName>
</protein>
<dbReference type="Gene3D" id="3.30.1050.10">
    <property type="entry name" value="SCP2 sterol-binding domain"/>
    <property type="match status" value="1"/>
</dbReference>
<evidence type="ECO:0000259" key="1">
    <source>
        <dbReference type="Pfam" id="PF02036"/>
    </source>
</evidence>
<dbReference type="SUPFAM" id="SSF55718">
    <property type="entry name" value="SCP-like"/>
    <property type="match status" value="1"/>
</dbReference>
<gene>
    <name evidence="2" type="ORF">BFP76_12340</name>
</gene>
<dbReference type="Proteomes" id="UP000231516">
    <property type="component" value="Unassembled WGS sequence"/>
</dbReference>